<dbReference type="PANTHER" id="PTHR13561:SF20">
    <property type="entry name" value="DNA TOPOISOMERASE 2-BINDING PROTEIN 1"/>
    <property type="match status" value="1"/>
</dbReference>
<dbReference type="Pfam" id="PF12738">
    <property type="entry name" value="PTCB-BRCT"/>
    <property type="match status" value="1"/>
</dbReference>
<evidence type="ECO:0000256" key="2">
    <source>
        <dbReference type="SAM" id="MobiDB-lite"/>
    </source>
</evidence>
<dbReference type="GO" id="GO:0006270">
    <property type="term" value="P:DNA replication initiation"/>
    <property type="evidence" value="ECO:0007669"/>
    <property type="project" value="TreeGrafter"/>
</dbReference>
<dbReference type="Gene3D" id="3.40.50.10190">
    <property type="entry name" value="BRCT domain"/>
    <property type="match status" value="4"/>
</dbReference>
<accession>A0A1A0HAR3</accession>
<feature type="region of interest" description="Disordered" evidence="2">
    <location>
        <begin position="636"/>
        <end position="671"/>
    </location>
</feature>
<sequence>MSKPFLGMNFCCTGLVSAHRQQLGSQITAMGGTLHSDLMSLVDYLVVGGRRTEKYKYSVRYRHDIAFVSPEAVADLHARWVAGADNDLDIRRHLLPVFSGFTVCVARVDRPLPEHHTRLFGERFRQPPAGAMPPVVPQDPFLATDLIGAMQELGADVSATLTSDCAVLVGTAAEGKRYRMALEWHVPVVHPMWVYDSCLRGAALHLDDYELTPGAPNLYSSTLFAWKSLYLTRLRPERVLVAVVEKRERPVLKKTSDVWTSIMSSTHVPVAKQVQGSSSWAEALALGSGADPESGAGLEPAVDSSARAASETHTGTGSDADPGPQLFRGLTFLPVGLSVPEQNLLRRVVESHRGAVATASDDVTISHILLRVRDGPQAHLMLLMLPRATVRRVSAKQIAVVTDWFVERSVYYNALRQDAWCRPMPGLVPLLRRFKVCVSGFTGVELLHIEKLVGLLNLEFCDVFSSKRDLLVVNINVFRKTLTAASPALFDYAPTELLDCPVYTNGDDSRSVSAMSTRNKINAAKKWNIPVVSAAYLWEMVQILGDQPNLKLPEISDRAWCIFAPNKSGKFSSLIDFASGTGHKQGGDVLACDEEPLDVRVQLPSPRKSKDKHRYGRLVGGGESLTDKILRSKEGDALEDRDGDGEADISINDENLTQVGYGSAGSNMGENDLWKKVEDLHERLPKRRRTRG</sequence>
<evidence type="ECO:0000259" key="3">
    <source>
        <dbReference type="PROSITE" id="PS50172"/>
    </source>
</evidence>
<feature type="domain" description="BRCT" evidence="3">
    <location>
        <begin position="150"/>
        <end position="211"/>
    </location>
</feature>
<dbReference type="GeneID" id="30030437"/>
<evidence type="ECO:0000313" key="5">
    <source>
        <dbReference type="Proteomes" id="UP000092555"/>
    </source>
</evidence>
<dbReference type="CDD" id="cd00027">
    <property type="entry name" value="BRCT"/>
    <property type="match status" value="1"/>
</dbReference>
<organism evidence="4 5">
    <name type="scientific">Metschnikowia bicuspidata var. bicuspidata NRRL YB-4993</name>
    <dbReference type="NCBI Taxonomy" id="869754"/>
    <lineage>
        <taxon>Eukaryota</taxon>
        <taxon>Fungi</taxon>
        <taxon>Dikarya</taxon>
        <taxon>Ascomycota</taxon>
        <taxon>Saccharomycotina</taxon>
        <taxon>Pichiomycetes</taxon>
        <taxon>Metschnikowiaceae</taxon>
        <taxon>Metschnikowia</taxon>
    </lineage>
</organism>
<dbReference type="Pfam" id="PF00533">
    <property type="entry name" value="BRCT"/>
    <property type="match status" value="1"/>
</dbReference>
<evidence type="ECO:0000256" key="1">
    <source>
        <dbReference type="ARBA" id="ARBA00022737"/>
    </source>
</evidence>
<dbReference type="Proteomes" id="UP000092555">
    <property type="component" value="Unassembled WGS sequence"/>
</dbReference>
<dbReference type="InterPro" id="IPR036420">
    <property type="entry name" value="BRCT_dom_sf"/>
</dbReference>
<dbReference type="SUPFAM" id="SSF52113">
    <property type="entry name" value="BRCT domain"/>
    <property type="match status" value="3"/>
</dbReference>
<gene>
    <name evidence="4" type="ORF">METBIDRAFT_41878</name>
</gene>
<dbReference type="RefSeq" id="XP_018711616.1">
    <property type="nucleotide sequence ID" value="XM_018857461.1"/>
</dbReference>
<keyword evidence="1" id="KW-0677">Repeat</keyword>
<name>A0A1A0HAR3_9ASCO</name>
<proteinExistence type="predicted"/>
<reference evidence="4 5" key="1">
    <citation type="submission" date="2016-05" db="EMBL/GenBank/DDBJ databases">
        <title>Comparative genomics of biotechnologically important yeasts.</title>
        <authorList>
            <consortium name="DOE Joint Genome Institute"/>
            <person name="Riley R."/>
            <person name="Haridas S."/>
            <person name="Wolfe K.H."/>
            <person name="Lopes M.R."/>
            <person name="Hittinger C.T."/>
            <person name="Goker M."/>
            <person name="Salamov A."/>
            <person name="Wisecaver J."/>
            <person name="Long T.M."/>
            <person name="Aerts A.L."/>
            <person name="Barry K."/>
            <person name="Choi C."/>
            <person name="Clum A."/>
            <person name="Coughlan A.Y."/>
            <person name="Deshpande S."/>
            <person name="Douglass A.P."/>
            <person name="Hanson S.J."/>
            <person name="Klenk H.-P."/>
            <person name="LaButti K."/>
            <person name="Lapidus A."/>
            <person name="Lindquist E."/>
            <person name="Lipzen A."/>
            <person name="Meier-kolthoff J.P."/>
            <person name="Ohm R.A."/>
            <person name="Otillar R.P."/>
            <person name="Pangilinan J."/>
            <person name="Peng Y."/>
            <person name="Rokas A."/>
            <person name="Rosa C.A."/>
            <person name="Scheuner C."/>
            <person name="Sibirny A.A."/>
            <person name="Slot J.C."/>
            <person name="Stielow J.B."/>
            <person name="Sun H."/>
            <person name="Kurtzman C.P."/>
            <person name="Blackwell M."/>
            <person name="Grigoriev I.V."/>
            <person name="Jeffries T.W."/>
        </authorList>
    </citation>
    <scope>NUCLEOTIDE SEQUENCE [LARGE SCALE GENOMIC DNA]</scope>
    <source>
        <strain evidence="4 5">NRRL YB-4993</strain>
    </source>
</reference>
<dbReference type="PROSITE" id="PS50172">
    <property type="entry name" value="BRCT"/>
    <property type="match status" value="2"/>
</dbReference>
<dbReference type="OrthoDB" id="251770at2759"/>
<keyword evidence="5" id="KW-1185">Reference proteome</keyword>
<feature type="domain" description="BRCT" evidence="3">
    <location>
        <begin position="1"/>
        <end position="75"/>
    </location>
</feature>
<dbReference type="AlphaFoldDB" id="A0A1A0HAR3"/>
<dbReference type="EMBL" id="LXTC01000003">
    <property type="protein sequence ID" value="OBA21106.1"/>
    <property type="molecule type" value="Genomic_DNA"/>
</dbReference>
<dbReference type="GO" id="GO:0007095">
    <property type="term" value="P:mitotic G2 DNA damage checkpoint signaling"/>
    <property type="evidence" value="ECO:0007669"/>
    <property type="project" value="TreeGrafter"/>
</dbReference>
<dbReference type="SMART" id="SM00292">
    <property type="entry name" value="BRCT"/>
    <property type="match status" value="4"/>
</dbReference>
<dbReference type="STRING" id="869754.A0A1A0HAR3"/>
<feature type="compositionally biased region" description="Polar residues" evidence="2">
    <location>
        <begin position="652"/>
        <end position="669"/>
    </location>
</feature>
<feature type="region of interest" description="Disordered" evidence="2">
    <location>
        <begin position="288"/>
        <end position="323"/>
    </location>
</feature>
<comment type="caution">
    <text evidence="4">The sequence shown here is derived from an EMBL/GenBank/DDBJ whole genome shotgun (WGS) entry which is preliminary data.</text>
</comment>
<dbReference type="PANTHER" id="PTHR13561">
    <property type="entry name" value="DNA REPLICATION REGULATOR DPB11-RELATED"/>
    <property type="match status" value="1"/>
</dbReference>
<dbReference type="InterPro" id="IPR001357">
    <property type="entry name" value="BRCT_dom"/>
</dbReference>
<evidence type="ECO:0000313" key="4">
    <source>
        <dbReference type="EMBL" id="OBA21106.1"/>
    </source>
</evidence>
<dbReference type="GO" id="GO:0033314">
    <property type="term" value="P:mitotic DNA replication checkpoint signaling"/>
    <property type="evidence" value="ECO:0007669"/>
    <property type="project" value="TreeGrafter"/>
</dbReference>
<protein>
    <recommendedName>
        <fullName evidence="3">BRCT domain-containing protein</fullName>
    </recommendedName>
</protein>